<feature type="compositionally biased region" description="Gly residues" evidence="1">
    <location>
        <begin position="261"/>
        <end position="270"/>
    </location>
</feature>
<keyword evidence="2" id="KW-0472">Membrane</keyword>
<evidence type="ECO:0000256" key="2">
    <source>
        <dbReference type="SAM" id="Phobius"/>
    </source>
</evidence>
<proteinExistence type="predicted"/>
<feature type="region of interest" description="Disordered" evidence="1">
    <location>
        <begin position="369"/>
        <end position="394"/>
    </location>
</feature>
<feature type="compositionally biased region" description="Basic and acidic residues" evidence="1">
    <location>
        <begin position="490"/>
        <end position="502"/>
    </location>
</feature>
<feature type="transmembrane region" description="Helical" evidence="2">
    <location>
        <begin position="224"/>
        <end position="246"/>
    </location>
</feature>
<protein>
    <submittedName>
        <fullName evidence="3">Uncharacterized protein</fullName>
    </submittedName>
</protein>
<feature type="region of interest" description="Disordered" evidence="1">
    <location>
        <begin position="257"/>
        <end position="290"/>
    </location>
</feature>
<dbReference type="EMBL" id="LC738883">
    <property type="protein sequence ID" value="BDT63306.1"/>
    <property type="molecule type" value="Genomic_DNA"/>
</dbReference>
<organism evidence="3">
    <name type="scientific">Armadillidium vulgare clopovirus</name>
    <dbReference type="NCBI Taxonomy" id="2984284"/>
    <lineage>
        <taxon>Viruses</taxon>
        <taxon>Viruses incertae sedis</taxon>
        <taxon>Naldaviricetes</taxon>
        <taxon>Nimaviridae</taxon>
    </lineage>
</organism>
<evidence type="ECO:0000256" key="1">
    <source>
        <dbReference type="SAM" id="MobiDB-lite"/>
    </source>
</evidence>
<reference evidence="3" key="1">
    <citation type="submission" date="2022-10" db="EMBL/GenBank/DDBJ databases">
        <title>Genome sequences of endogenous nimaviruses in decapod crustaceans.</title>
        <authorList>
            <person name="Kawato S."/>
            <person name="Nozaki R."/>
            <person name="Kondo H."/>
            <person name="Hirono I."/>
        </authorList>
    </citation>
    <scope>NUCLEOTIDE SEQUENCE</scope>
    <source>
        <strain evidence="3">TUMSAT20210906</strain>
    </source>
</reference>
<accession>A0A9C7BNV6</accession>
<evidence type="ECO:0000313" key="3">
    <source>
        <dbReference type="EMBL" id="BDT63306.1"/>
    </source>
</evidence>
<keyword evidence="2" id="KW-0812">Transmembrane</keyword>
<feature type="region of interest" description="Disordered" evidence="1">
    <location>
        <begin position="474"/>
        <end position="545"/>
    </location>
</feature>
<sequence>MKRITNILFLFYFHILISSGDDNDDDDNRIIDKVCIRYSSSFIYEIPMYDDSLEKILLSKSLSNNCENSTLKATFELLTRKALNENYTVNNIHFIEDEERDTEYVIRLTTSLDHSLPHPKNSYLTLSINICARDYKKECFISKNPTHYNIEPVFSKLKIYGTCATLCVELPTLKTKNLKNCFLFSENLFNDIINLNKCQKFKNHPDSEKPKPSSNSINCEFEKFIIFTINIAIVQFLIFCLFFYFFNRKLTSFFKGKSSSSGGGGNGGGSIITPIETPLENNNNNNNNRIVNTNTEHIYRSPFSLPPYGRTESTGALYSHIEKYNKKRRRTPYGKEIIIRDSSFSSLTDIIKNGNVNNDGDNVYLDMSGGGGGGSRSSSRCGGDGGGGGVGGGGSINENRFKKIGHYPNTILYSPPENTNSSKKAILIENEPVYHQIYEGENDKISLSSSFEYENNPIKNNNDDDTRIKIKEFHDKNSSSTTAPIVTDNDSFKEFRLKGEDHHRRRQPNNHPRSSRNVDKNRIKEDIGKRTPTSPRIAKKKSFKN</sequence>
<keyword evidence="2" id="KW-1133">Transmembrane helix</keyword>
<feature type="compositionally biased region" description="Gly residues" evidence="1">
    <location>
        <begin position="382"/>
        <end position="394"/>
    </location>
</feature>
<name>A0A9C7BNV6_9VIRU</name>
<feature type="compositionally biased region" description="Basic and acidic residues" evidence="1">
    <location>
        <begin position="516"/>
        <end position="529"/>
    </location>
</feature>